<protein>
    <submittedName>
        <fullName evidence="1">Uncharacterized protein</fullName>
    </submittedName>
</protein>
<dbReference type="OrthoDB" id="4345659at2759"/>
<proteinExistence type="predicted"/>
<sequence>MSASDQEGQPLGQPEPSLVLSKMPQDSWLADDQLYEFYSDIVAREHDHYQVAMFYQLLLFHWLQTSTTGATFNTLKEEVPGLGYPDLLACQGTSKEPPYLLGVLCDDNWRLTPEKVKQRAENLGEIIQEIGRKYFEGLGEVDEDVQLAGLVAIGTQVKCFIMVQKAGTAEVTTEINPPHRGQTVNLDDPLFHLFLVKVAKDGQKRVSQS</sequence>
<accession>A0A9W9KP26</accession>
<evidence type="ECO:0000313" key="1">
    <source>
        <dbReference type="EMBL" id="KAJ5113130.1"/>
    </source>
</evidence>
<keyword evidence="2" id="KW-1185">Reference proteome</keyword>
<organism evidence="1 2">
    <name type="scientific">Penicillium angulare</name>
    <dbReference type="NCBI Taxonomy" id="116970"/>
    <lineage>
        <taxon>Eukaryota</taxon>
        <taxon>Fungi</taxon>
        <taxon>Dikarya</taxon>
        <taxon>Ascomycota</taxon>
        <taxon>Pezizomycotina</taxon>
        <taxon>Eurotiomycetes</taxon>
        <taxon>Eurotiomycetidae</taxon>
        <taxon>Eurotiales</taxon>
        <taxon>Aspergillaceae</taxon>
        <taxon>Penicillium</taxon>
    </lineage>
</organism>
<gene>
    <name evidence="1" type="ORF">N7456_001664</name>
</gene>
<dbReference type="Proteomes" id="UP001149165">
    <property type="component" value="Unassembled WGS sequence"/>
</dbReference>
<reference evidence="1" key="1">
    <citation type="submission" date="2022-11" db="EMBL/GenBank/DDBJ databases">
        <authorList>
            <person name="Petersen C."/>
        </authorList>
    </citation>
    <scope>NUCLEOTIDE SEQUENCE</scope>
    <source>
        <strain evidence="1">IBT 30069</strain>
    </source>
</reference>
<comment type="caution">
    <text evidence="1">The sequence shown here is derived from an EMBL/GenBank/DDBJ whole genome shotgun (WGS) entry which is preliminary data.</text>
</comment>
<dbReference type="EMBL" id="JAPQKH010000002">
    <property type="protein sequence ID" value="KAJ5113130.1"/>
    <property type="molecule type" value="Genomic_DNA"/>
</dbReference>
<evidence type="ECO:0000313" key="2">
    <source>
        <dbReference type="Proteomes" id="UP001149165"/>
    </source>
</evidence>
<name>A0A9W9KP26_9EURO</name>
<dbReference type="AlphaFoldDB" id="A0A9W9KP26"/>
<reference evidence="1" key="2">
    <citation type="journal article" date="2023" name="IMA Fungus">
        <title>Comparative genomic study of the Penicillium genus elucidates a diverse pangenome and 15 lateral gene transfer events.</title>
        <authorList>
            <person name="Petersen C."/>
            <person name="Sorensen T."/>
            <person name="Nielsen M.R."/>
            <person name="Sondergaard T.E."/>
            <person name="Sorensen J.L."/>
            <person name="Fitzpatrick D.A."/>
            <person name="Frisvad J.C."/>
            <person name="Nielsen K.L."/>
        </authorList>
    </citation>
    <scope>NUCLEOTIDE SEQUENCE</scope>
    <source>
        <strain evidence="1">IBT 30069</strain>
    </source>
</reference>